<dbReference type="AlphaFoldDB" id="A0A4R6QDF8"/>
<dbReference type="Gene3D" id="2.60.320.10">
    <property type="entry name" value="N-utilization substance G protein NusG, insert domain"/>
    <property type="match status" value="1"/>
</dbReference>
<evidence type="ECO:0000313" key="2">
    <source>
        <dbReference type="Proteomes" id="UP000295500"/>
    </source>
</evidence>
<protein>
    <submittedName>
        <fullName evidence="1">Uncharacterized protein</fullName>
    </submittedName>
</protein>
<name>A0A4R6QDF8_9FIRM</name>
<accession>A0A4R6QDF8</accession>
<gene>
    <name evidence="1" type="ORF">EV211_1015</name>
</gene>
<dbReference type="InterPro" id="IPR038690">
    <property type="entry name" value="NusG_2_sf"/>
</dbReference>
<organism evidence="1 2">
    <name type="scientific">Aminicella lysinilytica</name>
    <dbReference type="NCBI Taxonomy" id="433323"/>
    <lineage>
        <taxon>Bacteria</taxon>
        <taxon>Bacillati</taxon>
        <taxon>Bacillota</taxon>
        <taxon>Clostridia</taxon>
        <taxon>Peptostreptococcales</taxon>
        <taxon>Anaerovoracaceae</taxon>
        <taxon>Aminicella</taxon>
    </lineage>
</organism>
<dbReference type="EMBL" id="SNXO01000001">
    <property type="protein sequence ID" value="TDP60491.1"/>
    <property type="molecule type" value="Genomic_DNA"/>
</dbReference>
<evidence type="ECO:0000313" key="1">
    <source>
        <dbReference type="EMBL" id="TDP60491.1"/>
    </source>
</evidence>
<reference evidence="1 2" key="1">
    <citation type="submission" date="2019-03" db="EMBL/GenBank/DDBJ databases">
        <title>Genomic Encyclopedia of Type Strains, Phase IV (KMG-IV): sequencing the most valuable type-strain genomes for metagenomic binning, comparative biology and taxonomic classification.</title>
        <authorList>
            <person name="Goeker M."/>
        </authorList>
    </citation>
    <scope>NUCLEOTIDE SEQUENCE [LARGE SCALE GENOMIC DNA]</scope>
    <source>
        <strain evidence="1 2">DSM 28287</strain>
    </source>
</reference>
<dbReference type="CDD" id="cd09911">
    <property type="entry name" value="Lin0431_like"/>
    <property type="match status" value="1"/>
</dbReference>
<keyword evidence="2" id="KW-1185">Reference proteome</keyword>
<dbReference type="OrthoDB" id="47603at2"/>
<sequence>MFKIVKKADIVLFIILIVLGLGLSWLSIAGSVTGQKAVVTVSGKVYGSYDLSRNQSVTIKHKGHTNKFSIKDGYVQMTYSDCKNQVCVKKGKINETNQSIVCLPNKIVITIEGGDDKYDAISN</sequence>
<dbReference type="Pfam" id="PF07009">
    <property type="entry name" value="NusG_II"/>
    <property type="match status" value="1"/>
</dbReference>
<proteinExistence type="predicted"/>
<comment type="caution">
    <text evidence="1">The sequence shown here is derived from an EMBL/GenBank/DDBJ whole genome shotgun (WGS) entry which is preliminary data.</text>
</comment>
<dbReference type="Proteomes" id="UP000295500">
    <property type="component" value="Unassembled WGS sequence"/>
</dbReference>
<dbReference type="RefSeq" id="WP_133527381.1">
    <property type="nucleotide sequence ID" value="NZ_SNXO01000001.1"/>
</dbReference>